<dbReference type="Proteomes" id="UP000061809">
    <property type="component" value="Chromosome"/>
</dbReference>
<dbReference type="EMBL" id="CP012801">
    <property type="protein sequence ID" value="ALJ60434.1"/>
    <property type="molecule type" value="Genomic_DNA"/>
</dbReference>
<feature type="transmembrane region" description="Helical" evidence="1">
    <location>
        <begin position="151"/>
        <end position="173"/>
    </location>
</feature>
<evidence type="ECO:0000256" key="1">
    <source>
        <dbReference type="SAM" id="Phobius"/>
    </source>
</evidence>
<proteinExistence type="predicted"/>
<organism evidence="2 3">
    <name type="scientific">Bacteroides cellulosilyticus</name>
    <dbReference type="NCBI Taxonomy" id="246787"/>
    <lineage>
        <taxon>Bacteria</taxon>
        <taxon>Pseudomonadati</taxon>
        <taxon>Bacteroidota</taxon>
        <taxon>Bacteroidia</taxon>
        <taxon>Bacteroidales</taxon>
        <taxon>Bacteroidaceae</taxon>
        <taxon>Bacteroides</taxon>
    </lineage>
</organism>
<evidence type="ECO:0000313" key="3">
    <source>
        <dbReference type="Proteomes" id="UP000061809"/>
    </source>
</evidence>
<protein>
    <recommendedName>
        <fullName evidence="4">DUF3267 domain-containing protein</fullName>
    </recommendedName>
</protein>
<accession>A0A0P0G205</accession>
<dbReference type="PATRIC" id="fig|246787.4.peg.3312"/>
<dbReference type="KEGG" id="bcel:BcellWH2_03197"/>
<dbReference type="RefSeq" id="WP_026367136.1">
    <property type="nucleotide sequence ID" value="NZ_CP012801.1"/>
</dbReference>
<gene>
    <name evidence="2" type="ORF">BcellWH2_03197</name>
</gene>
<keyword evidence="1" id="KW-0812">Transmembrane</keyword>
<evidence type="ECO:0008006" key="4">
    <source>
        <dbReference type="Google" id="ProtNLM"/>
    </source>
</evidence>
<feature type="transmembrane region" description="Helical" evidence="1">
    <location>
        <begin position="30"/>
        <end position="49"/>
    </location>
</feature>
<evidence type="ECO:0000313" key="2">
    <source>
        <dbReference type="EMBL" id="ALJ60434.1"/>
    </source>
</evidence>
<keyword evidence="1" id="KW-0472">Membrane</keyword>
<feature type="transmembrane region" description="Helical" evidence="1">
    <location>
        <begin position="69"/>
        <end position="95"/>
    </location>
</feature>
<sequence length="202" mass="22918">MEKKEANKEPFNRPDGVEVKLTAKSINIRGFLFFFILFLIGSYLFVYVWDEPSSYSAGRLLGTSVKGISSPQVMLCIFLLLVFYILIQAGILYWFSGKDKKLLHWHFDWTGVGFSLTRPIPLKFYRVSLLLPGILLGVMPTIHGFCTGEANIFFLGLFGILGGTGDFLFWYSLRAFDDEDLLLAGKKAFQATIIKRNYGKND</sequence>
<dbReference type="AlphaFoldDB" id="A0A0P0G205"/>
<reference evidence="2 3" key="1">
    <citation type="journal article" date="2015" name="Science">
        <title>Genetic determinants of in vivo fitness and diet responsiveness in multiple human gut Bacteroides.</title>
        <authorList>
            <person name="Wu M."/>
            <person name="McNulty N.P."/>
            <person name="Rodionov D.A."/>
            <person name="Khoroshkin M.S."/>
            <person name="Griffin N.W."/>
            <person name="Cheng J."/>
            <person name="Latreille P."/>
            <person name="Kerstetter R.A."/>
            <person name="Terrapon N."/>
            <person name="Henrissat B."/>
            <person name="Osterman A.L."/>
            <person name="Gordon J.I."/>
        </authorList>
    </citation>
    <scope>NUCLEOTIDE SEQUENCE [LARGE SCALE GENOMIC DNA]</scope>
    <source>
        <strain evidence="2 3">WH2</strain>
    </source>
</reference>
<feature type="transmembrane region" description="Helical" evidence="1">
    <location>
        <begin position="124"/>
        <end position="145"/>
    </location>
</feature>
<name>A0A0P0G205_9BACE</name>
<keyword evidence="1" id="KW-1133">Transmembrane helix</keyword>